<reference evidence="1 2" key="1">
    <citation type="submission" date="2018-06" db="EMBL/GenBank/DDBJ databases">
        <authorList>
            <consortium name="Pathogen Informatics"/>
            <person name="Doyle S."/>
        </authorList>
    </citation>
    <scope>NUCLEOTIDE SEQUENCE [LARGE SCALE GENOMIC DNA]</scope>
    <source>
        <strain evidence="1 2">NCTC11388</strain>
    </source>
</reference>
<protein>
    <recommendedName>
        <fullName evidence="3">Saccharopine dehydrogenase</fullName>
    </recommendedName>
</protein>
<sequence>MGLGEKHGDSAYKWTLDNLHTTYPIVIKGEPRMIKSFRSPKKTFLSGLRNFYLFNFSDQHTLLNTTAVKKVLTRVAFDSKLFTRIIAWMNILGLTRIFSHSGVQRILIRLFHNLTIGSDIFGVKVVSKTGTSTEMSCILSGHGEGKITAFMATEIADMVLKEAFPAGIQHSHQVITDIPTFISNLKKYDKSLEVNI</sequence>
<evidence type="ECO:0000313" key="2">
    <source>
        <dbReference type="Proteomes" id="UP000254893"/>
    </source>
</evidence>
<evidence type="ECO:0000313" key="1">
    <source>
        <dbReference type="EMBL" id="SUJ04928.1"/>
    </source>
</evidence>
<dbReference type="EMBL" id="UGYW01000002">
    <property type="protein sequence ID" value="SUJ04928.1"/>
    <property type="molecule type" value="Genomic_DNA"/>
</dbReference>
<dbReference type="RefSeq" id="WP_115169698.1">
    <property type="nucleotide sequence ID" value="NZ_UGYW01000002.1"/>
</dbReference>
<proteinExistence type="predicted"/>
<gene>
    <name evidence="1" type="ORF">NCTC11388_01530</name>
</gene>
<organism evidence="1 2">
    <name type="scientific">Sphingobacterium spiritivorum</name>
    <name type="common">Flavobacterium spiritivorum</name>
    <dbReference type="NCBI Taxonomy" id="258"/>
    <lineage>
        <taxon>Bacteria</taxon>
        <taxon>Pseudomonadati</taxon>
        <taxon>Bacteroidota</taxon>
        <taxon>Sphingobacteriia</taxon>
        <taxon>Sphingobacteriales</taxon>
        <taxon>Sphingobacteriaceae</taxon>
        <taxon>Sphingobacterium</taxon>
    </lineage>
</organism>
<dbReference type="AlphaFoldDB" id="A0A380BQ14"/>
<accession>A0A380BQ14</accession>
<evidence type="ECO:0008006" key="3">
    <source>
        <dbReference type="Google" id="ProtNLM"/>
    </source>
</evidence>
<name>A0A380BQ14_SPHSI</name>
<dbReference type="Proteomes" id="UP000254893">
    <property type="component" value="Unassembled WGS sequence"/>
</dbReference>